<keyword evidence="1" id="KW-1185">Reference proteome</keyword>
<evidence type="ECO:0000313" key="2">
    <source>
        <dbReference type="WBParaSite" id="PDA_v2.g8416.t1"/>
    </source>
</evidence>
<name>A0A914R9U9_9BILA</name>
<protein>
    <submittedName>
        <fullName evidence="2">Uncharacterized protein</fullName>
    </submittedName>
</protein>
<dbReference type="AlphaFoldDB" id="A0A914R9U9"/>
<sequence>MLKNSSKSKDFVRKNTTVGKKIWISECKTRENSALDSRLVKATQLLHEYFKLRKTAKKDFVAPTIKRHFRKLKINGETKTHTEALQTWAGFTVEEFEEFIKFFKTKNATFEEVQKWIRDQKPLDF</sequence>
<evidence type="ECO:0000313" key="1">
    <source>
        <dbReference type="Proteomes" id="UP000887578"/>
    </source>
</evidence>
<reference evidence="2" key="1">
    <citation type="submission" date="2022-11" db="UniProtKB">
        <authorList>
            <consortium name="WormBaseParasite"/>
        </authorList>
    </citation>
    <scope>IDENTIFICATION</scope>
</reference>
<accession>A0A914R9U9</accession>
<dbReference type="WBParaSite" id="PDA_v2.g8416.t1">
    <property type="protein sequence ID" value="PDA_v2.g8416.t1"/>
    <property type="gene ID" value="PDA_v2.g8416"/>
</dbReference>
<dbReference type="Proteomes" id="UP000887578">
    <property type="component" value="Unplaced"/>
</dbReference>
<organism evidence="1 2">
    <name type="scientific">Panagrolaimus davidi</name>
    <dbReference type="NCBI Taxonomy" id="227884"/>
    <lineage>
        <taxon>Eukaryota</taxon>
        <taxon>Metazoa</taxon>
        <taxon>Ecdysozoa</taxon>
        <taxon>Nematoda</taxon>
        <taxon>Chromadorea</taxon>
        <taxon>Rhabditida</taxon>
        <taxon>Tylenchina</taxon>
        <taxon>Panagrolaimomorpha</taxon>
        <taxon>Panagrolaimoidea</taxon>
        <taxon>Panagrolaimidae</taxon>
        <taxon>Panagrolaimus</taxon>
    </lineage>
</organism>
<proteinExistence type="predicted"/>